<proteinExistence type="predicted"/>
<keyword evidence="2" id="KW-1185">Reference proteome</keyword>
<protein>
    <recommendedName>
        <fullName evidence="3">FAD binding domain-containing protein</fullName>
    </recommendedName>
</protein>
<dbReference type="Proteomes" id="UP001500804">
    <property type="component" value="Unassembled WGS sequence"/>
</dbReference>
<accession>A0ABP9NFZ4</accession>
<dbReference type="EMBL" id="BAABJO010000007">
    <property type="protein sequence ID" value="GAA5118417.1"/>
    <property type="molecule type" value="Genomic_DNA"/>
</dbReference>
<gene>
    <name evidence="1" type="ORF">GCM10023320_22390</name>
</gene>
<reference evidence="2" key="1">
    <citation type="journal article" date="2019" name="Int. J. Syst. Evol. Microbiol.">
        <title>The Global Catalogue of Microorganisms (GCM) 10K type strain sequencing project: providing services to taxonomists for standard genome sequencing and annotation.</title>
        <authorList>
            <consortium name="The Broad Institute Genomics Platform"/>
            <consortium name="The Broad Institute Genome Sequencing Center for Infectious Disease"/>
            <person name="Wu L."/>
            <person name="Ma J."/>
        </authorList>
    </citation>
    <scope>NUCLEOTIDE SEQUENCE [LARGE SCALE GENOMIC DNA]</scope>
    <source>
        <strain evidence="2">JCM 18302</strain>
    </source>
</reference>
<evidence type="ECO:0000313" key="1">
    <source>
        <dbReference type="EMBL" id="GAA5118417.1"/>
    </source>
</evidence>
<sequence length="61" mass="6301">MPPLGVGANLAMLDGAELATAIAAEPTVDDAVHAYERVMLPRSAEIAKECLEGLDQLLPAA</sequence>
<comment type="caution">
    <text evidence="1">The sequence shown here is derived from an EMBL/GenBank/DDBJ whole genome shotgun (WGS) entry which is preliminary data.</text>
</comment>
<dbReference type="SUPFAM" id="SSF51905">
    <property type="entry name" value="FAD/NAD(P)-binding domain"/>
    <property type="match status" value="1"/>
</dbReference>
<evidence type="ECO:0000313" key="2">
    <source>
        <dbReference type="Proteomes" id="UP001500804"/>
    </source>
</evidence>
<organism evidence="1 2">
    <name type="scientific">Pseudonocardia adelaidensis</name>
    <dbReference type="NCBI Taxonomy" id="648754"/>
    <lineage>
        <taxon>Bacteria</taxon>
        <taxon>Bacillati</taxon>
        <taxon>Actinomycetota</taxon>
        <taxon>Actinomycetes</taxon>
        <taxon>Pseudonocardiales</taxon>
        <taxon>Pseudonocardiaceae</taxon>
        <taxon>Pseudonocardia</taxon>
    </lineage>
</organism>
<dbReference type="RefSeq" id="WP_425570504.1">
    <property type="nucleotide sequence ID" value="NZ_BAABJO010000007.1"/>
</dbReference>
<evidence type="ECO:0008006" key="3">
    <source>
        <dbReference type="Google" id="ProtNLM"/>
    </source>
</evidence>
<dbReference type="Gene3D" id="3.50.50.60">
    <property type="entry name" value="FAD/NAD(P)-binding domain"/>
    <property type="match status" value="1"/>
</dbReference>
<name>A0ABP9NFZ4_9PSEU</name>
<dbReference type="InterPro" id="IPR036188">
    <property type="entry name" value="FAD/NAD-bd_sf"/>
</dbReference>